<dbReference type="EMBL" id="CP031163">
    <property type="protein sequence ID" value="AXH00620.1"/>
    <property type="molecule type" value="Genomic_DNA"/>
</dbReference>
<dbReference type="PANTHER" id="PTHR33375">
    <property type="entry name" value="CHROMOSOME-PARTITIONING PROTEIN PARB-RELATED"/>
    <property type="match status" value="1"/>
</dbReference>
<dbReference type="GO" id="GO:0007059">
    <property type="term" value="P:chromosome segregation"/>
    <property type="evidence" value="ECO:0007669"/>
    <property type="project" value="TreeGrafter"/>
</dbReference>
<evidence type="ECO:0000313" key="3">
    <source>
        <dbReference type="EMBL" id="AXH00620.1"/>
    </source>
</evidence>
<gene>
    <name evidence="3" type="ORF">DVJ83_15770</name>
</gene>
<dbReference type="Pfam" id="PF02195">
    <property type="entry name" value="ParB_N"/>
    <property type="match status" value="1"/>
</dbReference>
<feature type="compositionally biased region" description="Polar residues" evidence="1">
    <location>
        <begin position="10"/>
        <end position="19"/>
    </location>
</feature>
<dbReference type="GO" id="GO:0005694">
    <property type="term" value="C:chromosome"/>
    <property type="evidence" value="ECO:0007669"/>
    <property type="project" value="TreeGrafter"/>
</dbReference>
<name>A0A345ILP7_9DEIO</name>
<organism evidence="3 4">
    <name type="scientific">Deinococcus wulumuqiensis</name>
    <dbReference type="NCBI Taxonomy" id="980427"/>
    <lineage>
        <taxon>Bacteria</taxon>
        <taxon>Thermotogati</taxon>
        <taxon>Deinococcota</taxon>
        <taxon>Deinococci</taxon>
        <taxon>Deinococcales</taxon>
        <taxon>Deinococcaceae</taxon>
        <taxon>Deinococcus</taxon>
    </lineage>
</organism>
<geneLocation type="plasmid" evidence="4">
    <name>pdrdi</name>
</geneLocation>
<evidence type="ECO:0000313" key="4">
    <source>
        <dbReference type="Proteomes" id="UP000253744"/>
    </source>
</evidence>
<evidence type="ECO:0000256" key="1">
    <source>
        <dbReference type="SAM" id="MobiDB-lite"/>
    </source>
</evidence>
<feature type="region of interest" description="Disordered" evidence="1">
    <location>
        <begin position="51"/>
        <end position="76"/>
    </location>
</feature>
<evidence type="ECO:0000259" key="2">
    <source>
        <dbReference type="SMART" id="SM00470"/>
    </source>
</evidence>
<dbReference type="PANTHER" id="PTHR33375:SF1">
    <property type="entry name" value="CHROMOSOME-PARTITIONING PROTEIN PARB-RELATED"/>
    <property type="match status" value="1"/>
</dbReference>
<dbReference type="Proteomes" id="UP000253744">
    <property type="component" value="Plasmid pDrdI"/>
</dbReference>
<dbReference type="SMART" id="SM00470">
    <property type="entry name" value="ParB"/>
    <property type="match status" value="1"/>
</dbReference>
<feature type="region of interest" description="Disordered" evidence="1">
    <location>
        <begin position="1"/>
        <end position="22"/>
    </location>
</feature>
<keyword evidence="3" id="KW-0614">Plasmid</keyword>
<dbReference type="CDD" id="cd16387">
    <property type="entry name" value="ParB_N_Srx"/>
    <property type="match status" value="1"/>
</dbReference>
<feature type="domain" description="ParB-like N-terminal" evidence="2">
    <location>
        <begin position="89"/>
        <end position="173"/>
    </location>
</feature>
<dbReference type="InterPro" id="IPR050336">
    <property type="entry name" value="Chromosome_partition/occlusion"/>
</dbReference>
<dbReference type="InterPro" id="IPR003115">
    <property type="entry name" value="ParB_N"/>
</dbReference>
<accession>A0A345ILP7</accession>
<dbReference type="InterPro" id="IPR036086">
    <property type="entry name" value="ParB/Sulfiredoxin_sf"/>
</dbReference>
<dbReference type="SUPFAM" id="SSF110849">
    <property type="entry name" value="ParB/Sulfiredoxin"/>
    <property type="match status" value="1"/>
</dbReference>
<dbReference type="SUPFAM" id="SSF109709">
    <property type="entry name" value="KorB DNA-binding domain-like"/>
    <property type="match status" value="1"/>
</dbReference>
<sequence length="343" mass="37322">MRPERARLVSSVTGEQARTNADRRSCVRERGGRAVVHRMAPALRVLAFPSRGGHHAVMSQTPKPAPKNSKPSKPPIPLLTVSVPDAQEEFIPLEDLQENTQGASNKLQATMRAVGQRQPVVLEALPNGKYRVRDGNRRIAAARKLGWKDIHALVYPMMTDSQWALVIAGLHNRASNPVEEARLFRELKKTLTEEGISANTGHPVQVIRARLALLALPDDVLDLIGTPTLALGIAERAAKLQGHFLTKAVSEIRSKARTGDTFSATELGEIKVARQGFLAAKLSSAAPSVSVPLIPPSEVLAAEVRELCERRGVSLDELLHELRPAPQVQAAPRQNVAVRRAVN</sequence>
<dbReference type="Gene3D" id="1.10.10.2830">
    <property type="match status" value="1"/>
</dbReference>
<dbReference type="AlphaFoldDB" id="A0A345ILP7"/>
<dbReference type="Gene3D" id="3.90.1530.10">
    <property type="entry name" value="Conserved hypothetical protein from pyrococcus furiosus pfu- 392566-001, ParB domain"/>
    <property type="match status" value="1"/>
</dbReference>
<protein>
    <recommendedName>
        <fullName evidence="2">ParB-like N-terminal domain-containing protein</fullName>
    </recommendedName>
</protein>
<dbReference type="KEGG" id="dwu:DVJ83_15770"/>
<reference evidence="3 4" key="1">
    <citation type="submission" date="2018-07" db="EMBL/GenBank/DDBJ databases">
        <title>Complete Genome and Methylome Analysis of Deinococcus wulumuqiensis NEB 479.</title>
        <authorList>
            <person name="Fomenkov A."/>
            <person name="Luyten Y."/>
            <person name="Vincze T."/>
            <person name="Anton B.P."/>
            <person name="Clark T."/>
            <person name="Roberts R.J."/>
            <person name="Morgan R.D."/>
        </authorList>
    </citation>
    <scope>NUCLEOTIDE SEQUENCE [LARGE SCALE GENOMIC DNA]</scope>
    <source>
        <strain evidence="3 4">NEB 479</strain>
        <plasmid evidence="4">Plasmid pdrdi</plasmid>
    </source>
</reference>
<proteinExistence type="predicted"/>